<dbReference type="InterPro" id="IPR025427">
    <property type="entry name" value="DUF4160"/>
</dbReference>
<dbReference type="EMBL" id="LYXE01000127">
    <property type="protein sequence ID" value="PDV97581.1"/>
    <property type="molecule type" value="Genomic_DNA"/>
</dbReference>
<dbReference type="Pfam" id="PF13711">
    <property type="entry name" value="DUF4160"/>
    <property type="match status" value="1"/>
</dbReference>
<gene>
    <name evidence="1" type="ORF">A9Q02_03765</name>
</gene>
<sequence length="85" mass="10051">MPTLSTFYGIKITMNYNDHLPPHFHAEYQDFEATIEIASGLVTGRMPRRALNLIWSWLDEHRDEVMENWERAQARQALKPVEPLR</sequence>
<dbReference type="Proteomes" id="UP000220922">
    <property type="component" value="Unassembled WGS sequence"/>
</dbReference>
<protein>
    <submittedName>
        <fullName evidence="1">Transcriptional regulator</fullName>
    </submittedName>
</protein>
<keyword evidence="2" id="KW-1185">Reference proteome</keyword>
<reference evidence="1 2" key="1">
    <citation type="submission" date="2016-05" db="EMBL/GenBank/DDBJ databases">
        <authorList>
            <person name="Lavstsen T."/>
            <person name="Jespersen J.S."/>
        </authorList>
    </citation>
    <scope>NUCLEOTIDE SEQUENCE [LARGE SCALE GENOMIC DNA]</scope>
    <source>
        <strain evidence="1 2">B7-9</strain>
    </source>
</reference>
<accession>A0A2H3KQW8</accession>
<comment type="caution">
    <text evidence="1">The sequence shown here is derived from an EMBL/GenBank/DDBJ whole genome shotgun (WGS) entry which is preliminary data.</text>
</comment>
<evidence type="ECO:0000313" key="2">
    <source>
        <dbReference type="Proteomes" id="UP000220922"/>
    </source>
</evidence>
<proteinExistence type="predicted"/>
<dbReference type="AlphaFoldDB" id="A0A2H3KQW8"/>
<evidence type="ECO:0000313" key="1">
    <source>
        <dbReference type="EMBL" id="PDV97581.1"/>
    </source>
</evidence>
<dbReference type="RefSeq" id="WP_167857335.1">
    <property type="nucleotide sequence ID" value="NZ_LYXE01000127.1"/>
</dbReference>
<organism evidence="1 2">
    <name type="scientific">Candidatus Chloroploca asiatica</name>
    <dbReference type="NCBI Taxonomy" id="1506545"/>
    <lineage>
        <taxon>Bacteria</taxon>
        <taxon>Bacillati</taxon>
        <taxon>Chloroflexota</taxon>
        <taxon>Chloroflexia</taxon>
        <taxon>Chloroflexales</taxon>
        <taxon>Chloroflexineae</taxon>
        <taxon>Oscillochloridaceae</taxon>
        <taxon>Candidatus Chloroploca</taxon>
    </lineage>
</organism>
<name>A0A2H3KQW8_9CHLR</name>